<evidence type="ECO:0000313" key="1">
    <source>
        <dbReference type="EMBL" id="OUI84115.1"/>
    </source>
</evidence>
<organism evidence="1 2">
    <name type="scientific">Acetobacter tropicalis</name>
    <dbReference type="NCBI Taxonomy" id="104102"/>
    <lineage>
        <taxon>Bacteria</taxon>
        <taxon>Pseudomonadati</taxon>
        <taxon>Pseudomonadota</taxon>
        <taxon>Alphaproteobacteria</taxon>
        <taxon>Acetobacterales</taxon>
        <taxon>Acetobacteraceae</taxon>
        <taxon>Acetobacter</taxon>
    </lineage>
</organism>
<proteinExistence type="predicted"/>
<sequence length="67" mass="7700">MISKAQKRVNHVRIEVRRTVNFLLLHPLSSYGKILPPPVYFAAKFLPDLAVPEPMSQNWANLDDDLQ</sequence>
<accession>A0A252A4G9</accession>
<evidence type="ECO:0000313" key="2">
    <source>
        <dbReference type="Proteomes" id="UP000194565"/>
    </source>
</evidence>
<protein>
    <submittedName>
        <fullName evidence="1">Uncharacterized protein</fullName>
    </submittedName>
</protein>
<gene>
    <name evidence="1" type="ORF">HC62_13355</name>
</gene>
<reference evidence="1 2" key="1">
    <citation type="submission" date="2014-06" db="EMBL/GenBank/DDBJ databases">
        <authorList>
            <person name="Ju J."/>
            <person name="Zhang J."/>
        </authorList>
    </citation>
    <scope>NUCLEOTIDE SEQUENCE [LARGE SCALE GENOMIC DNA]</scope>
    <source>
        <strain evidence="1">DmW_042</strain>
    </source>
</reference>
<dbReference type="Proteomes" id="UP000194565">
    <property type="component" value="Unassembled WGS sequence"/>
</dbReference>
<comment type="caution">
    <text evidence="1">The sequence shown here is derived from an EMBL/GenBank/DDBJ whole genome shotgun (WGS) entry which is preliminary data.</text>
</comment>
<dbReference type="AlphaFoldDB" id="A0A252A4G9"/>
<dbReference type="EMBL" id="JOMM01000047">
    <property type="protein sequence ID" value="OUI84115.1"/>
    <property type="molecule type" value="Genomic_DNA"/>
</dbReference>
<name>A0A252A4G9_9PROT</name>